<accession>A0ABW1ZCH1</accession>
<dbReference type="RefSeq" id="WP_390235346.1">
    <property type="nucleotide sequence ID" value="NZ_JBHSWI010000001.1"/>
</dbReference>
<dbReference type="EMBL" id="JBHSWI010000001">
    <property type="protein sequence ID" value="MFC6646342.1"/>
    <property type="molecule type" value="Genomic_DNA"/>
</dbReference>
<gene>
    <name evidence="1" type="ORF">ACFQBQ_12250</name>
</gene>
<reference evidence="2" key="1">
    <citation type="journal article" date="2019" name="Int. J. Syst. Evol. Microbiol.">
        <title>The Global Catalogue of Microorganisms (GCM) 10K type strain sequencing project: providing services to taxonomists for standard genome sequencing and annotation.</title>
        <authorList>
            <consortium name="The Broad Institute Genomics Platform"/>
            <consortium name="The Broad Institute Genome Sequencing Center for Infectious Disease"/>
            <person name="Wu L."/>
            <person name="Ma J."/>
        </authorList>
    </citation>
    <scope>NUCLEOTIDE SEQUENCE [LARGE SCALE GENOMIC DNA]</scope>
    <source>
        <strain evidence="2">CGMCC 1.16026</strain>
    </source>
</reference>
<comment type="caution">
    <text evidence="1">The sequence shown here is derived from an EMBL/GenBank/DDBJ whole genome shotgun (WGS) entry which is preliminary data.</text>
</comment>
<evidence type="ECO:0000313" key="2">
    <source>
        <dbReference type="Proteomes" id="UP001596391"/>
    </source>
</evidence>
<keyword evidence="2" id="KW-1185">Reference proteome</keyword>
<evidence type="ECO:0000313" key="1">
    <source>
        <dbReference type="EMBL" id="MFC6646342.1"/>
    </source>
</evidence>
<protein>
    <submittedName>
        <fullName evidence="1">Uncharacterized protein</fullName>
    </submittedName>
</protein>
<dbReference type="Proteomes" id="UP001596391">
    <property type="component" value="Unassembled WGS sequence"/>
</dbReference>
<sequence length="211" mass="23444">MILLDPDLYFPNRFRFDPTPNGLLLMWQAPNCLLPPENVRAAMHAGIPLARHVDIGVAHWRLSPEMNELAWVDSFIETLADGKPLPRKMHIEAIVWAAIAEHGGGGYLDPARWVCWHRTQSKRVRIKLGAKGDAILASEPWNSLKCFHAGGEAKWWLPQIVAQGRASVDLADTPSAAPAPFVELTPAYYEREQSLKGLIGKLGYYKIFGGG</sequence>
<name>A0ABW1ZCH1_9BACT</name>
<proteinExistence type="predicted"/>
<organism evidence="1 2">
    <name type="scientific">Granulicella cerasi</name>
    <dbReference type="NCBI Taxonomy" id="741063"/>
    <lineage>
        <taxon>Bacteria</taxon>
        <taxon>Pseudomonadati</taxon>
        <taxon>Acidobacteriota</taxon>
        <taxon>Terriglobia</taxon>
        <taxon>Terriglobales</taxon>
        <taxon>Acidobacteriaceae</taxon>
        <taxon>Granulicella</taxon>
    </lineage>
</organism>